<sequence length="62" mass="6665">MNLSDLSGSLIIGAFLTLALDILTATGIFPVFLFNVTQCGNRTFPCITLVFDITIQAWGDAI</sequence>
<organism evidence="2">
    <name type="scientific">marine metagenome</name>
    <dbReference type="NCBI Taxonomy" id="408172"/>
    <lineage>
        <taxon>unclassified sequences</taxon>
        <taxon>metagenomes</taxon>
        <taxon>ecological metagenomes</taxon>
    </lineage>
</organism>
<proteinExistence type="predicted"/>
<name>A0A381Y1I2_9ZZZZ</name>
<evidence type="ECO:0000313" key="2">
    <source>
        <dbReference type="EMBL" id="SVA70909.1"/>
    </source>
</evidence>
<keyword evidence="1" id="KW-0472">Membrane</keyword>
<accession>A0A381Y1I2</accession>
<dbReference type="AlphaFoldDB" id="A0A381Y1I2"/>
<dbReference type="EMBL" id="UINC01017181">
    <property type="protein sequence ID" value="SVA70909.1"/>
    <property type="molecule type" value="Genomic_DNA"/>
</dbReference>
<keyword evidence="1" id="KW-1133">Transmembrane helix</keyword>
<gene>
    <name evidence="2" type="ORF">METZ01_LOCUS123763</name>
</gene>
<keyword evidence="1" id="KW-0812">Transmembrane</keyword>
<evidence type="ECO:0000256" key="1">
    <source>
        <dbReference type="SAM" id="Phobius"/>
    </source>
</evidence>
<reference evidence="2" key="1">
    <citation type="submission" date="2018-05" db="EMBL/GenBank/DDBJ databases">
        <authorList>
            <person name="Lanie J.A."/>
            <person name="Ng W.-L."/>
            <person name="Kazmierczak K.M."/>
            <person name="Andrzejewski T.M."/>
            <person name="Davidsen T.M."/>
            <person name="Wayne K.J."/>
            <person name="Tettelin H."/>
            <person name="Glass J.I."/>
            <person name="Rusch D."/>
            <person name="Podicherti R."/>
            <person name="Tsui H.-C.T."/>
            <person name="Winkler M.E."/>
        </authorList>
    </citation>
    <scope>NUCLEOTIDE SEQUENCE</scope>
</reference>
<protein>
    <submittedName>
        <fullName evidence="2">Uncharacterized protein</fullName>
    </submittedName>
</protein>
<feature type="transmembrane region" description="Helical" evidence="1">
    <location>
        <begin position="6"/>
        <end position="34"/>
    </location>
</feature>